<protein>
    <submittedName>
        <fullName evidence="3">Lipoprotein</fullName>
    </submittedName>
</protein>
<reference evidence="3 4" key="1">
    <citation type="journal article" date="2009" name="PLoS ONE">
        <title>The complete genome of Teredinibacter turnerae T7901: an intracellular endosymbiont of marine wood-boring bivalves (shipworms).</title>
        <authorList>
            <person name="Yang J.C."/>
            <person name="Madupu R."/>
            <person name="Durkin A.S."/>
            <person name="Ekborg N.A."/>
            <person name="Pedamallu C.S."/>
            <person name="Hostetler J.B."/>
            <person name="Radune D."/>
            <person name="Toms B.S."/>
            <person name="Henrissat B."/>
            <person name="Coutinho P.M."/>
            <person name="Schwarz S."/>
            <person name="Field L."/>
            <person name="Trindade-Silva A.E."/>
            <person name="Soares C.A.G."/>
            <person name="Elshahawi S."/>
            <person name="Hanora A."/>
            <person name="Schmidt E.W."/>
            <person name="Haygood M.G."/>
            <person name="Posfai J."/>
            <person name="Benner J."/>
            <person name="Madinger C."/>
            <person name="Nove J."/>
            <person name="Anton B."/>
            <person name="Chaudhary K."/>
            <person name="Foster J."/>
            <person name="Holman A."/>
            <person name="Kumar S."/>
            <person name="Lessard P.A."/>
            <person name="Luyten Y.A."/>
            <person name="Slatko B."/>
            <person name="Wood N."/>
            <person name="Wu B."/>
            <person name="Teplitski M."/>
            <person name="Mougous J.D."/>
            <person name="Ward N."/>
            <person name="Eisen J.A."/>
            <person name="Badger J.H."/>
            <person name="Distel D.L."/>
        </authorList>
    </citation>
    <scope>NUCLEOTIDE SEQUENCE [LARGE SCALE GENOMIC DNA]</scope>
    <source>
        <strain evidence="4">ATCC 39867 / T7901</strain>
    </source>
</reference>
<evidence type="ECO:0000256" key="2">
    <source>
        <dbReference type="SAM" id="SignalP"/>
    </source>
</evidence>
<dbReference type="KEGG" id="ttu:TERTU_3980"/>
<name>C5BTQ8_TERTT</name>
<dbReference type="AlphaFoldDB" id="C5BTQ8"/>
<feature type="region of interest" description="Disordered" evidence="1">
    <location>
        <begin position="26"/>
        <end position="53"/>
    </location>
</feature>
<sequence>MKKTIFHALLAMSLALLLANCGGDDGDKKVSRPPSSGSSSATDPDNDDSYNDVYPAANDTPYAAVLKRCALAETIAELCDLNRLPLLGMDKPAPTVDDIMQRVLTSDPWMATRFKQIISDAPSEFRTLFKGLTAVVLDDDVRPAYYSSGTGAIYIDPAYLWVTNEEKKTINVKQDYRSGFDDELQFVSTYRYVTASGARAANWGSLTDDSNRTYADARFYLSRLLLHELAHVNDFIPYDSYDSINRNNTVLQAVSNMEEGTISDQLVSWRPLHSTIWDGLGKVMFQGETATGAQKALTAEDVGLEFESDSAADDYAYSSQYEDLAMLFEIAMMKKFFNLNYEQAFLTPTGTETYCNEYFIGWGAVGWIGDTDVKERAQFVTSALLPQLEMDMFYQDLPGPQYLTQGQDWCAPPNGSGQQKIHAPEIVPPSDFYLPH</sequence>
<dbReference type="OrthoDB" id="5803286at2"/>
<dbReference type="eggNOG" id="ENOG502Z80B">
    <property type="taxonomic scope" value="Bacteria"/>
</dbReference>
<keyword evidence="3" id="KW-0449">Lipoprotein</keyword>
<dbReference type="EMBL" id="CP001614">
    <property type="protein sequence ID" value="ACR13283.1"/>
    <property type="molecule type" value="Genomic_DNA"/>
</dbReference>
<dbReference type="HOGENOM" id="CLU_028254_0_0_6"/>
<proteinExistence type="predicted"/>
<keyword evidence="2" id="KW-0732">Signal</keyword>
<dbReference type="Proteomes" id="UP000009080">
    <property type="component" value="Chromosome"/>
</dbReference>
<feature type="region of interest" description="Disordered" evidence="1">
    <location>
        <begin position="413"/>
        <end position="436"/>
    </location>
</feature>
<keyword evidence="4" id="KW-1185">Reference proteome</keyword>
<feature type="chain" id="PRO_5002947145" evidence="2">
    <location>
        <begin position="20"/>
        <end position="436"/>
    </location>
</feature>
<feature type="signal peptide" evidence="2">
    <location>
        <begin position="1"/>
        <end position="19"/>
    </location>
</feature>
<dbReference type="RefSeq" id="WP_015819396.1">
    <property type="nucleotide sequence ID" value="NC_012997.1"/>
</dbReference>
<organism evidence="3 4">
    <name type="scientific">Teredinibacter turnerae (strain ATCC 39867 / T7901)</name>
    <dbReference type="NCBI Taxonomy" id="377629"/>
    <lineage>
        <taxon>Bacteria</taxon>
        <taxon>Pseudomonadati</taxon>
        <taxon>Pseudomonadota</taxon>
        <taxon>Gammaproteobacteria</taxon>
        <taxon>Cellvibrionales</taxon>
        <taxon>Cellvibrionaceae</taxon>
        <taxon>Teredinibacter</taxon>
    </lineage>
</organism>
<evidence type="ECO:0000313" key="3">
    <source>
        <dbReference type="EMBL" id="ACR13283.1"/>
    </source>
</evidence>
<evidence type="ECO:0000313" key="4">
    <source>
        <dbReference type="Proteomes" id="UP000009080"/>
    </source>
</evidence>
<gene>
    <name evidence="3" type="ordered locus">TERTU_3980</name>
</gene>
<evidence type="ECO:0000256" key="1">
    <source>
        <dbReference type="SAM" id="MobiDB-lite"/>
    </source>
</evidence>
<dbReference type="STRING" id="377629.TERTU_3980"/>
<accession>C5BTQ8</accession>